<feature type="region of interest" description="Disordered" evidence="2">
    <location>
        <begin position="966"/>
        <end position="1001"/>
    </location>
</feature>
<dbReference type="GO" id="GO:0003677">
    <property type="term" value="F:DNA binding"/>
    <property type="evidence" value="ECO:0007669"/>
    <property type="project" value="InterPro"/>
</dbReference>
<feature type="compositionally biased region" description="Pro residues" evidence="2">
    <location>
        <begin position="1221"/>
        <end position="1233"/>
    </location>
</feature>
<feature type="compositionally biased region" description="Pro residues" evidence="2">
    <location>
        <begin position="286"/>
        <end position="297"/>
    </location>
</feature>
<dbReference type="PROSITE" id="PS51011">
    <property type="entry name" value="ARID"/>
    <property type="match status" value="1"/>
</dbReference>
<feature type="region of interest" description="Disordered" evidence="2">
    <location>
        <begin position="190"/>
        <end position="212"/>
    </location>
</feature>
<protein>
    <recommendedName>
        <fullName evidence="3">ARID domain-containing protein</fullName>
    </recommendedName>
</protein>
<feature type="compositionally biased region" description="Polar residues" evidence="2">
    <location>
        <begin position="920"/>
        <end position="937"/>
    </location>
</feature>
<dbReference type="Pfam" id="PF01388">
    <property type="entry name" value="ARID"/>
    <property type="match status" value="1"/>
</dbReference>
<feature type="compositionally biased region" description="Basic and acidic residues" evidence="2">
    <location>
        <begin position="1244"/>
        <end position="1256"/>
    </location>
</feature>
<dbReference type="InterPro" id="IPR001606">
    <property type="entry name" value="ARID_dom"/>
</dbReference>
<gene>
    <name evidence="4" type="ORF">C361_02230</name>
</gene>
<feature type="domain" description="ARID" evidence="3">
    <location>
        <begin position="777"/>
        <end position="877"/>
    </location>
</feature>
<dbReference type="SMART" id="SM00501">
    <property type="entry name" value="BRIGHT"/>
    <property type="match status" value="1"/>
</dbReference>
<feature type="region of interest" description="Disordered" evidence="2">
    <location>
        <begin position="1484"/>
        <end position="1532"/>
    </location>
</feature>
<feature type="region of interest" description="Disordered" evidence="2">
    <location>
        <begin position="426"/>
        <end position="456"/>
    </location>
</feature>
<feature type="coiled-coil region" evidence="1">
    <location>
        <begin position="631"/>
        <end position="697"/>
    </location>
</feature>
<dbReference type="SUPFAM" id="SSF46774">
    <property type="entry name" value="ARID-like"/>
    <property type="match status" value="1"/>
</dbReference>
<dbReference type="SMART" id="SM01014">
    <property type="entry name" value="ARID"/>
    <property type="match status" value="1"/>
</dbReference>
<feature type="compositionally biased region" description="Low complexity" evidence="2">
    <location>
        <begin position="732"/>
        <end position="749"/>
    </location>
</feature>
<feature type="compositionally biased region" description="Polar residues" evidence="2">
    <location>
        <begin position="711"/>
        <end position="731"/>
    </location>
</feature>
<feature type="region of interest" description="Disordered" evidence="2">
    <location>
        <begin position="377"/>
        <end position="409"/>
    </location>
</feature>
<keyword evidence="1" id="KW-0175">Coiled coil</keyword>
<evidence type="ECO:0000313" key="5">
    <source>
        <dbReference type="Proteomes" id="UP000199727"/>
    </source>
</evidence>
<dbReference type="InterPro" id="IPR036431">
    <property type="entry name" value="ARID_dom_sf"/>
</dbReference>
<reference evidence="4 5" key="1">
    <citation type="submission" date="2017-06" db="EMBL/GenBank/DDBJ databases">
        <title>Global population genomics of the pathogenic fungus Cryptococcus neoformans var. grubii.</title>
        <authorList>
            <person name="Cuomo C."/>
            <person name="Litvintseva A."/>
            <person name="Chen Y."/>
            <person name="Young S."/>
            <person name="Zeng Q."/>
            <person name="Chapman S."/>
            <person name="Gujja S."/>
            <person name="Saif S."/>
            <person name="Birren B."/>
        </authorList>
    </citation>
    <scope>NUCLEOTIDE SEQUENCE [LARGE SCALE GENOMIC DNA]</scope>
    <source>
        <strain evidence="4 5">Tu259-1</strain>
    </source>
</reference>
<feature type="compositionally biased region" description="Polar residues" evidence="2">
    <location>
        <begin position="398"/>
        <end position="409"/>
    </location>
</feature>
<dbReference type="Proteomes" id="UP000199727">
    <property type="component" value="Unassembled WGS sequence"/>
</dbReference>
<evidence type="ECO:0000313" key="4">
    <source>
        <dbReference type="EMBL" id="OXG25226.1"/>
    </source>
</evidence>
<dbReference type="EMBL" id="AMKT01000028">
    <property type="protein sequence ID" value="OXG25226.1"/>
    <property type="molecule type" value="Genomic_DNA"/>
</dbReference>
<feature type="compositionally biased region" description="Low complexity" evidence="2">
    <location>
        <begin position="379"/>
        <end position="396"/>
    </location>
</feature>
<organism evidence="4 5">
    <name type="scientific">Cryptococcus neoformans Tu259-1</name>
    <dbReference type="NCBI Taxonomy" id="1230072"/>
    <lineage>
        <taxon>Eukaryota</taxon>
        <taxon>Fungi</taxon>
        <taxon>Dikarya</taxon>
        <taxon>Basidiomycota</taxon>
        <taxon>Agaricomycotina</taxon>
        <taxon>Tremellomycetes</taxon>
        <taxon>Tremellales</taxon>
        <taxon>Cryptococcaceae</taxon>
        <taxon>Cryptococcus</taxon>
        <taxon>Cryptococcus neoformans species complex</taxon>
    </lineage>
</organism>
<feature type="compositionally biased region" description="Low complexity" evidence="2">
    <location>
        <begin position="276"/>
        <end position="285"/>
    </location>
</feature>
<feature type="compositionally biased region" description="Low complexity" evidence="2">
    <location>
        <begin position="196"/>
        <end position="212"/>
    </location>
</feature>
<feature type="compositionally biased region" description="Low complexity" evidence="2">
    <location>
        <begin position="231"/>
        <end position="243"/>
    </location>
</feature>
<sequence length="1543" mass="164180">MSNNNQDQNPFAGFNMAQLNQLNPALFASLANQMGMNNQAGPSQPQNQAQQPAMGNVRNIPPQLLQQLQQQQQRQQSGQPPSQASINDTLQNIMLPTFNRLQNQNSQQMQQERLQAANNPAIQAQVTTQQVNARQAAQAVQAAQAQAHAQAQAQAQVQAQTQQQNLGIGVHGVAGMQGMGGLPGVGGIVGFGGMGQNQTQQPNQPNQMQRNQNQFSLHSHQQDLGLNQSTQPQSNNGNVQQGNIGQGQSGQFNLGMNMGMMGDDSVRRAALQSMLAQSTQNQSQNQPPPPQPAPTNPTPQISPEVHEFMRTRSDIASAVFKKHGNPQAALEDLQRIVGMLKNQNQAQNQPQSQIGNNMGAAGVPVGINGQMFNHRVTSGQTQPAQNQGQSQQAGHQRVPSSGNFDFSGSQFANTLSQLEALQQVKERQQRTGLKTPQMAQSNTLPMTSPQMGNNTNSLNPPFNLALPSQPNNAQNPVQNRQTPRMSNNIPTLPSGPAVPRPPQGANPVQPGARPPPNQVIATWPLDKLIGASSNLSKKIIESEAAHGNIIQPGKPSAMGLGVPGRTAAEQAAKFQLLVMIAEIKRRAVPVPDDALNVAASLLPVANAKEQILQMEHSQLSEVAKATMSQISRQAQAQAQAAQAQVQNQQSQLGQGPSQQGPQGTLNAQQMARFLQQQQQQQQQIQQQQNQQQALRGSQANPIELVTPTMANTQLPHFPTPSQSSATMANTASQPPQSNQLQGNQSSQPPQANPNSTPQLSQATIQSSTGSGGPDISDIPEESFYGYLRQMMAKNGITSGIPTIEGRQVNLYKLFQMVIKNNGSSHIEPMRWTFVAGQLGFATEPTQPGQPPVSNMQVAQQVRHIYISLLQPMEDAYMAMKRNKMAQANMRRAGMPPGQGSTPGQAPAQVRPPMNVAGPSVTPTLTSQNQSQGQPLSEQQRRFLEAAKNAGAGNVGTGAGLGEAWQGQAQQNAGQGNQSQSIQPPTQPQIQQPAGQQTAAPTAQRLELSALKILEFIKMQESLIRNGLEKQPNVDVNPDIYRNELRTILPIAKEAESRLPIYLLMISDGGTVDPQSVLTIINMCTTPSYAALLAERNRFIFNLADFPRLRAGLSQFLSKAQATYRTMAEKPVGQAKLKSMVSAVQMAKGLIAQKDREKQSQPTPNAASANMAAAGSGLGLNLGSTQGATGIGLDVQQMVQQAHNHAAAQLQSSQNQQQQQPPAQPQTLLPPPALPKDSPSNLQEAIRHKGLRVEDLKPPPSKRQKSKGSPATPANAQVPTPESAKTPANTAVIGTQGTPGESPKEKKATKRKRQSSTATAAGTDKPVKQTKAEAAKAKKAAVAAAAAVAIPATVPEDPVNALGIQLAADEAATKAEIAQHKAFFDDQRALASAAAPGDDEKKVGGEDAMTVFTKIFEAHQAGIQADMVQTDPVAQPTSAAAGHMPPVTSGGDPNDQDLFDTYFDATLFSLAADLPTPDLVIEATPQEVDGESPESVRTVGSTAGQAVPGKDVKSGSKEEKGKEEGTKIILGSPGSMAYNGGIEW</sequence>
<name>A0A854QEC1_CRYNE</name>
<feature type="region of interest" description="Disordered" evidence="2">
    <location>
        <begin position="275"/>
        <end position="302"/>
    </location>
</feature>
<feature type="compositionally biased region" description="Polar residues" evidence="2">
    <location>
        <begin position="752"/>
        <end position="768"/>
    </location>
</feature>
<feature type="compositionally biased region" description="Low complexity" evidence="2">
    <location>
        <begin position="66"/>
        <end position="83"/>
    </location>
</feature>
<feature type="region of interest" description="Disordered" evidence="2">
    <location>
        <begin position="1434"/>
        <end position="1453"/>
    </location>
</feature>
<dbReference type="OrthoDB" id="1938591at2759"/>
<feature type="region of interest" description="Disordered" evidence="2">
    <location>
        <begin position="66"/>
        <end position="86"/>
    </location>
</feature>
<evidence type="ECO:0000256" key="2">
    <source>
        <dbReference type="SAM" id="MobiDB-lite"/>
    </source>
</evidence>
<feature type="compositionally biased region" description="Polar residues" evidence="2">
    <location>
        <begin position="1285"/>
        <end position="1298"/>
    </location>
</feature>
<feature type="compositionally biased region" description="Low complexity" evidence="2">
    <location>
        <begin position="37"/>
        <end position="53"/>
    </location>
</feature>
<proteinExistence type="predicted"/>
<feature type="region of interest" description="Disordered" evidence="2">
    <location>
        <begin position="890"/>
        <end position="937"/>
    </location>
</feature>
<feature type="region of interest" description="Disordered" evidence="2">
    <location>
        <begin position="225"/>
        <end position="261"/>
    </location>
</feature>
<evidence type="ECO:0000256" key="1">
    <source>
        <dbReference type="SAM" id="Coils"/>
    </source>
</evidence>
<dbReference type="CDD" id="cd16871">
    <property type="entry name" value="ARID_Swi1p-like"/>
    <property type="match status" value="1"/>
</dbReference>
<accession>A0A854QEC1</accession>
<comment type="caution">
    <text evidence="4">The sequence shown here is derived from an EMBL/GenBank/DDBJ whole genome shotgun (WGS) entry which is preliminary data.</text>
</comment>
<feature type="compositionally biased region" description="Polar residues" evidence="2">
    <location>
        <begin position="1266"/>
        <end position="1279"/>
    </location>
</feature>
<dbReference type="Gene3D" id="1.10.150.60">
    <property type="entry name" value="ARID DNA-binding domain"/>
    <property type="match status" value="1"/>
</dbReference>
<evidence type="ECO:0000259" key="3">
    <source>
        <dbReference type="PROSITE" id="PS51011"/>
    </source>
</evidence>
<feature type="region of interest" description="Disordered" evidence="2">
    <location>
        <begin position="1202"/>
        <end position="1331"/>
    </location>
</feature>
<feature type="region of interest" description="Disordered" evidence="2">
    <location>
        <begin position="468"/>
        <end position="513"/>
    </location>
</feature>
<feature type="compositionally biased region" description="Low complexity" evidence="2">
    <location>
        <begin position="1202"/>
        <end position="1220"/>
    </location>
</feature>
<feature type="compositionally biased region" description="Polar residues" evidence="2">
    <location>
        <begin position="430"/>
        <end position="456"/>
    </location>
</feature>
<feature type="compositionally biased region" description="Low complexity" evidence="2">
    <location>
        <begin position="249"/>
        <end position="261"/>
    </location>
</feature>
<feature type="region of interest" description="Disordered" evidence="2">
    <location>
        <begin position="711"/>
        <end position="779"/>
    </location>
</feature>
<feature type="compositionally biased region" description="Polar residues" evidence="2">
    <location>
        <begin position="468"/>
        <end position="491"/>
    </location>
</feature>
<feature type="region of interest" description="Disordered" evidence="2">
    <location>
        <begin position="35"/>
        <end position="54"/>
    </location>
</feature>
<feature type="compositionally biased region" description="Basic and acidic residues" evidence="2">
    <location>
        <begin position="1509"/>
        <end position="1525"/>
    </location>
</feature>